<dbReference type="AlphaFoldDB" id="A0A7T2W257"/>
<accession>A0A7T2W257</accession>
<evidence type="ECO:0000313" key="3">
    <source>
        <dbReference type="EMBL" id="QPS09815.1"/>
    </source>
</evidence>
<name>A0A7T2W257_DELAC</name>
<organism evidence="3 4">
    <name type="scientific">Delftia acidovorans</name>
    <name type="common">Pseudomonas acidovorans</name>
    <name type="synonym">Comamonas acidovorans</name>
    <dbReference type="NCBI Taxonomy" id="80866"/>
    <lineage>
        <taxon>Bacteria</taxon>
        <taxon>Pseudomonadati</taxon>
        <taxon>Pseudomonadota</taxon>
        <taxon>Betaproteobacteria</taxon>
        <taxon>Burkholderiales</taxon>
        <taxon>Comamonadaceae</taxon>
        <taxon>Delftia</taxon>
    </lineage>
</organism>
<feature type="region of interest" description="Disordered" evidence="1">
    <location>
        <begin position="159"/>
        <end position="178"/>
    </location>
</feature>
<evidence type="ECO:0000313" key="4">
    <source>
        <dbReference type="Proteomes" id="UP000594778"/>
    </source>
</evidence>
<evidence type="ECO:0000256" key="1">
    <source>
        <dbReference type="SAM" id="MobiDB-lite"/>
    </source>
</evidence>
<proteinExistence type="predicted"/>
<dbReference type="Proteomes" id="UP000594778">
    <property type="component" value="Chromosome"/>
</dbReference>
<reference evidence="3 4" key="1">
    <citation type="submission" date="2020-12" db="EMBL/GenBank/DDBJ databases">
        <title>FDA dAtabase for Regulatory Grade micrObial Sequences (FDA-ARGOS): Supporting development and validation of Infectious Disease Dx tests.</title>
        <authorList>
            <person name="Sproer C."/>
            <person name="Gronow S."/>
            <person name="Severitt S."/>
            <person name="Schroder I."/>
            <person name="Tallon L."/>
            <person name="Sadzewicz L."/>
            <person name="Zhao X."/>
            <person name="Boylan J."/>
            <person name="Ott S."/>
            <person name="Bowen H."/>
            <person name="Vavikolanu K."/>
            <person name="Mehta A."/>
            <person name="Aluvathingal J."/>
            <person name="Nadendla S."/>
            <person name="Lowell S."/>
            <person name="Myers T."/>
            <person name="Yan Y."/>
            <person name="Sichtig H."/>
        </authorList>
    </citation>
    <scope>NUCLEOTIDE SEQUENCE [LARGE SCALE GENOMIC DNA]</scope>
    <source>
        <strain evidence="3 4">FDAARGOS_909</strain>
    </source>
</reference>
<keyword evidence="2" id="KW-0812">Transmembrane</keyword>
<dbReference type="EMBL" id="CP065668">
    <property type="protein sequence ID" value="QPS09815.1"/>
    <property type="molecule type" value="Genomic_DNA"/>
</dbReference>
<gene>
    <name evidence="3" type="ORF">I6G66_07315</name>
</gene>
<feature type="transmembrane region" description="Helical" evidence="2">
    <location>
        <begin position="25"/>
        <end position="41"/>
    </location>
</feature>
<evidence type="ECO:0000256" key="2">
    <source>
        <dbReference type="SAM" id="Phobius"/>
    </source>
</evidence>
<keyword evidence="2" id="KW-1133">Transmembrane helix</keyword>
<keyword evidence="2" id="KW-0472">Membrane</keyword>
<protein>
    <submittedName>
        <fullName evidence="3">Uncharacterized protein</fullName>
    </submittedName>
</protein>
<sequence length="178" mass="19299">MACGAFIAALACGMGAAMVRHPFGTVVVITVVAGFAAWTSSRHKTRLQAIAAMREGESICGFARSFDLRSTDPLVVRAVHEQIQHELRGSRAGFPVRASDRLGKELEIDDDTLDMELVPAIARRTGRCLDDTQTNPCYGRVHTVSDLVQFFNHQPERLQGLPTAAAPRCPATGRSARP</sequence>